<keyword evidence="4" id="KW-1185">Reference proteome</keyword>
<dbReference type="RefSeq" id="WP_203387284.1">
    <property type="nucleotide sequence ID" value="NZ_CP064781.1"/>
</dbReference>
<dbReference type="SUPFAM" id="SSF51735">
    <property type="entry name" value="NAD(P)-binding Rossmann-fold domains"/>
    <property type="match status" value="1"/>
</dbReference>
<evidence type="ECO:0000313" key="3">
    <source>
        <dbReference type="EMBL" id="QRJ63750.1"/>
    </source>
</evidence>
<dbReference type="KEGG" id="ares:IWH25_18780"/>
<proteinExistence type="predicted"/>
<dbReference type="AlphaFoldDB" id="A0A974Y397"/>
<evidence type="ECO:0000313" key="4">
    <source>
        <dbReference type="Proteomes" id="UP000663444"/>
    </source>
</evidence>
<dbReference type="EMBL" id="CP064781">
    <property type="protein sequence ID" value="QRJ63750.1"/>
    <property type="molecule type" value="Genomic_DNA"/>
</dbReference>
<dbReference type="InterPro" id="IPR036291">
    <property type="entry name" value="NAD(P)-bd_dom_sf"/>
</dbReference>
<sequence>MTTSSPASATPQSIGILGTGRMGVRLAAMFARAGRRVVLGSRDRRRAARIVDGLQLPGLVAGSYEDAAAAPAVLPAAFIRDGLFDLLEAYRAQLDGKILIDITNPFNDTYTDFILPWNTSGAEELQKRFPRARVVGAFKNVWWEVFDQPQFAGGVSDVLVVGDDDAAKQALFAFAAGTPFRYIDAGALQNARTVERMTLLSGELGLRYRYFPRMNWRLLGEPWTPGAQDRIGALIAR</sequence>
<accession>A0A974Y397</accession>
<name>A0A974Y397_9RHOO</name>
<dbReference type="InterPro" id="IPR028939">
    <property type="entry name" value="P5C_Rdtase_cat_N"/>
</dbReference>
<organism evidence="3 4">
    <name type="scientific">Azospira restricta</name>
    <dbReference type="NCBI Taxonomy" id="404405"/>
    <lineage>
        <taxon>Bacteria</taxon>
        <taxon>Pseudomonadati</taxon>
        <taxon>Pseudomonadota</taxon>
        <taxon>Betaproteobacteria</taxon>
        <taxon>Rhodocyclales</taxon>
        <taxon>Rhodocyclaceae</taxon>
        <taxon>Azospira</taxon>
    </lineage>
</organism>
<evidence type="ECO:0000259" key="2">
    <source>
        <dbReference type="Pfam" id="PF03807"/>
    </source>
</evidence>
<feature type="domain" description="Pyrroline-5-carboxylate reductase catalytic N-terminal" evidence="2">
    <location>
        <begin position="14"/>
        <end position="105"/>
    </location>
</feature>
<dbReference type="Proteomes" id="UP000663444">
    <property type="component" value="Chromosome"/>
</dbReference>
<dbReference type="GO" id="GO:0016491">
    <property type="term" value="F:oxidoreductase activity"/>
    <property type="evidence" value="ECO:0007669"/>
    <property type="project" value="UniProtKB-KW"/>
</dbReference>
<protein>
    <submittedName>
        <fullName evidence="3">NAD(P)-binding domain-containing protein</fullName>
    </submittedName>
</protein>
<dbReference type="InterPro" id="IPR051267">
    <property type="entry name" value="STEAP_metalloreductase"/>
</dbReference>
<dbReference type="Gene3D" id="3.40.50.720">
    <property type="entry name" value="NAD(P)-binding Rossmann-like Domain"/>
    <property type="match status" value="1"/>
</dbReference>
<dbReference type="PANTHER" id="PTHR14239">
    <property type="entry name" value="DUDULIN-RELATED"/>
    <property type="match status" value="1"/>
</dbReference>
<dbReference type="Pfam" id="PF03807">
    <property type="entry name" value="F420_oxidored"/>
    <property type="match status" value="1"/>
</dbReference>
<evidence type="ECO:0000256" key="1">
    <source>
        <dbReference type="ARBA" id="ARBA00023002"/>
    </source>
</evidence>
<gene>
    <name evidence="3" type="ORF">IWH25_18780</name>
</gene>
<keyword evidence="1" id="KW-0560">Oxidoreductase</keyword>
<reference evidence="3" key="1">
    <citation type="submission" date="2020-11" db="EMBL/GenBank/DDBJ databases">
        <title>Azospira restricta DSM 18626 genome sequence.</title>
        <authorList>
            <person name="Moe W.M."/>
        </authorList>
    </citation>
    <scope>NUCLEOTIDE SEQUENCE</scope>
    <source>
        <strain evidence="3">DSM 18626</strain>
    </source>
</reference>